<proteinExistence type="predicted"/>
<dbReference type="PANTHER" id="PTHR43684:SF1">
    <property type="entry name" value="ENOYL-COA DELTA ISOMERASE 2"/>
    <property type="match status" value="1"/>
</dbReference>
<comment type="subcellular location">
    <subcellularLocation>
        <location evidence="1">Peroxisome</location>
    </subcellularLocation>
</comment>
<dbReference type="InterPro" id="IPR051053">
    <property type="entry name" value="ECH/Chromodomain_protein"/>
</dbReference>
<evidence type="ECO:0000313" key="4">
    <source>
        <dbReference type="EMBL" id="AWN34724.1"/>
    </source>
</evidence>
<reference evidence="4 5" key="1">
    <citation type="submission" date="2018-05" db="EMBL/GenBank/DDBJ databases">
        <title>Complete Genome Sequence of Methylobacterium sp. 17Sr1-43.</title>
        <authorList>
            <person name="Srinivasan S."/>
        </authorList>
    </citation>
    <scope>NUCLEOTIDE SEQUENCE [LARGE SCALE GENOMIC DNA]</scope>
    <source>
        <strain evidence="4 5">17Sr1-43</strain>
    </source>
</reference>
<accession>A0A2U8VM73</accession>
<evidence type="ECO:0000313" key="5">
    <source>
        <dbReference type="Proteomes" id="UP000246058"/>
    </source>
</evidence>
<organism evidence="4 5">
    <name type="scientific">Methylobacterium radiodurans</name>
    <dbReference type="NCBI Taxonomy" id="2202828"/>
    <lineage>
        <taxon>Bacteria</taxon>
        <taxon>Pseudomonadati</taxon>
        <taxon>Pseudomonadota</taxon>
        <taxon>Alphaproteobacteria</taxon>
        <taxon>Hyphomicrobiales</taxon>
        <taxon>Methylobacteriaceae</taxon>
        <taxon>Methylobacterium</taxon>
    </lineage>
</organism>
<dbReference type="PANTHER" id="PTHR43684">
    <property type="match status" value="1"/>
</dbReference>
<dbReference type="InterPro" id="IPR001753">
    <property type="entry name" value="Enoyl-CoA_hydra/iso"/>
</dbReference>
<keyword evidence="2" id="KW-0576">Peroxisome</keyword>
<keyword evidence="3" id="KW-0413">Isomerase</keyword>
<dbReference type="EMBL" id="CP029551">
    <property type="protein sequence ID" value="AWN34724.1"/>
    <property type="molecule type" value="Genomic_DNA"/>
</dbReference>
<name>A0A2U8VM73_9HYPH</name>
<evidence type="ECO:0000256" key="1">
    <source>
        <dbReference type="ARBA" id="ARBA00004275"/>
    </source>
</evidence>
<dbReference type="SUPFAM" id="SSF52096">
    <property type="entry name" value="ClpP/crotonase"/>
    <property type="match status" value="1"/>
</dbReference>
<sequence length="253" mass="25909">MTETASTETLRTSEPAAGVRLLTIDRTSRRNALDRATYGAIREAIARAGTDEAVRAVVLTGAGGCFTAGNDLADFRDTAETLEDSPGLALLKVLAACPKPVLAAVEGHAVGIGTTLLLHCDLAYAGAGARFRLPFTSLGLSPEGASSYLLPLVAGTKRAAELLMLGEPFGPETAEAAGLVNAVVPAGEALNAALERARALAALPPVSVAATKRALRAGHAEIVARTLAAEAETFHALRRGPAAQAAFAAFFAR</sequence>
<dbReference type="AlphaFoldDB" id="A0A2U8VM73"/>
<dbReference type="Proteomes" id="UP000246058">
    <property type="component" value="Chromosome"/>
</dbReference>
<gene>
    <name evidence="4" type="ORF">DK427_02370</name>
</gene>
<dbReference type="Pfam" id="PF00378">
    <property type="entry name" value="ECH_1"/>
    <property type="match status" value="1"/>
</dbReference>
<keyword evidence="5" id="KW-1185">Reference proteome</keyword>
<dbReference type="OrthoDB" id="9781757at2"/>
<dbReference type="KEGG" id="meti:DK427_02370"/>
<dbReference type="Gene3D" id="3.90.226.10">
    <property type="entry name" value="2-enoyl-CoA Hydratase, Chain A, domain 1"/>
    <property type="match status" value="1"/>
</dbReference>
<protein>
    <submittedName>
        <fullName evidence="4">Enoyl-CoA hydratase</fullName>
    </submittedName>
</protein>
<evidence type="ECO:0000256" key="3">
    <source>
        <dbReference type="ARBA" id="ARBA00023235"/>
    </source>
</evidence>
<evidence type="ECO:0000256" key="2">
    <source>
        <dbReference type="ARBA" id="ARBA00023140"/>
    </source>
</evidence>
<dbReference type="GO" id="GO:0004165">
    <property type="term" value="F:delta(3)-delta(2)-enoyl-CoA isomerase activity"/>
    <property type="evidence" value="ECO:0007669"/>
    <property type="project" value="UniProtKB-ARBA"/>
</dbReference>
<dbReference type="InterPro" id="IPR029045">
    <property type="entry name" value="ClpP/crotonase-like_dom_sf"/>
</dbReference>
<dbReference type="CDD" id="cd06558">
    <property type="entry name" value="crotonase-like"/>
    <property type="match status" value="1"/>
</dbReference>
<dbReference type="RefSeq" id="WP_109949859.1">
    <property type="nucleotide sequence ID" value="NZ_CP029551.1"/>
</dbReference>